<dbReference type="EMBL" id="LAZR01000066">
    <property type="protein sequence ID" value="KKN96211.1"/>
    <property type="molecule type" value="Genomic_DNA"/>
</dbReference>
<evidence type="ECO:0000313" key="2">
    <source>
        <dbReference type="EMBL" id="KKN96211.1"/>
    </source>
</evidence>
<proteinExistence type="predicted"/>
<organism evidence="2">
    <name type="scientific">marine sediment metagenome</name>
    <dbReference type="NCBI Taxonomy" id="412755"/>
    <lineage>
        <taxon>unclassified sequences</taxon>
        <taxon>metagenomes</taxon>
        <taxon>ecological metagenomes</taxon>
    </lineage>
</organism>
<sequence>MTSQSTENCGELLRYEGTLVDIPFKSPVSPWGIGVFKREDESVFCASGDFGQAILYEEYVLYGQRVPDIEGGDLEVSQFTSRPPRSVKALSGYLSSLTGVGRGTTSKLVEHFGEELVEILDRCPERLSEASAPGPDIERLASAWARTRSDRLALSKVDLEGVPLYKLSKLQRYYGNEVDLNKLIKTDPFALYIHFEDFPFSSAQALAQRLGVSNQSESAIRGAVIAALRREAWLGHSLIEGAQLGQTVVKLLRVNPEFVRPLLAPAVAELRKLGLVVVDGRRIQLTKLHHAEQTLFQLIDKWSQKEEQDLALDLVPSLEMGQKLIKPMGMGKSESKALTAGLSALLGECFSIVQCQTFEDQLEVTRALCLICAAYEADTIITTYTQEMLTEIETSLETSFPVMSYAELIGIDSETGIPLARESSPVEADVIIVLGADALGVEEMNHLLEAAPAEGRLYLLGCPKDLPTLSVGQPFADVIDSNRFKAFHATLWGIGESSKRAAQEAIWSARLEPDLEHFDPSQPLAWMQCDDTYVPAVVVELIQKVSEALDIDPLLDIRVVTPSAGRDSNKVSEAIAAAYGPSSTEARTFQGRKYHPGLPVIVRQPLATSECPPFSVFTPTEVTESVLSLTGADGSKAIVKAEDKIDVFDALVVTPKFIRGRRHEVIILLAASAQAPLINKELLSSALNASKRFVAVVGDLKSLTDDFGSRASSRSRSKLLDWIHNE</sequence>
<dbReference type="InterPro" id="IPR027417">
    <property type="entry name" value="P-loop_NTPase"/>
</dbReference>
<dbReference type="AlphaFoldDB" id="A0A0F9XAW2"/>
<feature type="domain" description="ATP-dependent RecD2 DNA helicase-like helix-hairpin-helix" evidence="1">
    <location>
        <begin position="160"/>
        <end position="236"/>
    </location>
</feature>
<evidence type="ECO:0000259" key="1">
    <source>
        <dbReference type="Pfam" id="PF14490"/>
    </source>
</evidence>
<protein>
    <recommendedName>
        <fullName evidence="1">ATP-dependent RecD2 DNA helicase-like helix-hairpin-helix domain-containing protein</fullName>
    </recommendedName>
</protein>
<dbReference type="InterPro" id="IPR029493">
    <property type="entry name" value="RecD2-like_HHH"/>
</dbReference>
<gene>
    <name evidence="2" type="ORF">LCGC14_0171410</name>
</gene>
<reference evidence="2" key="1">
    <citation type="journal article" date="2015" name="Nature">
        <title>Complex archaea that bridge the gap between prokaryotes and eukaryotes.</title>
        <authorList>
            <person name="Spang A."/>
            <person name="Saw J.H."/>
            <person name="Jorgensen S.L."/>
            <person name="Zaremba-Niedzwiedzka K."/>
            <person name="Martijn J."/>
            <person name="Lind A.E."/>
            <person name="van Eijk R."/>
            <person name="Schleper C."/>
            <person name="Guy L."/>
            <person name="Ettema T.J."/>
        </authorList>
    </citation>
    <scope>NUCLEOTIDE SEQUENCE</scope>
</reference>
<dbReference type="Gene3D" id="1.10.10.2220">
    <property type="match status" value="1"/>
</dbReference>
<comment type="caution">
    <text evidence="2">The sequence shown here is derived from an EMBL/GenBank/DDBJ whole genome shotgun (WGS) entry which is preliminary data.</text>
</comment>
<accession>A0A0F9XAW2</accession>
<dbReference type="Gene3D" id="2.30.30.940">
    <property type="match status" value="1"/>
</dbReference>
<dbReference type="Gene3D" id="3.40.50.300">
    <property type="entry name" value="P-loop containing nucleotide triphosphate hydrolases"/>
    <property type="match status" value="2"/>
</dbReference>
<dbReference type="Pfam" id="PF14490">
    <property type="entry name" value="HHH_RecD2"/>
    <property type="match status" value="1"/>
</dbReference>
<name>A0A0F9XAW2_9ZZZZ</name>